<dbReference type="PANTHER" id="PTHR36845">
    <property type="entry name" value="HYDROLASE, PUTATIVE (AFU_ORTHOLOGUE AFUA_7G05090)-RELATED"/>
    <property type="match status" value="1"/>
</dbReference>
<evidence type="ECO:0000256" key="2">
    <source>
        <dbReference type="ARBA" id="ARBA00038358"/>
    </source>
</evidence>
<dbReference type="EMBL" id="VWMU01000113">
    <property type="protein sequence ID" value="KAA3715270.1"/>
    <property type="molecule type" value="Genomic_DNA"/>
</dbReference>
<name>A0A641MRH9_9BACE</name>
<comment type="similarity">
    <text evidence="2">Belongs to the glycosyl hydrolase 88 family.</text>
</comment>
<dbReference type="Gene3D" id="1.50.10.10">
    <property type="match status" value="1"/>
</dbReference>
<evidence type="ECO:0000256" key="1">
    <source>
        <dbReference type="ARBA" id="ARBA00022801"/>
    </source>
</evidence>
<gene>
    <name evidence="3" type="ORF">F3F94_14990</name>
</gene>
<reference evidence="3" key="1">
    <citation type="journal article" date="2019" name="Nat. Med.">
        <title>A library of human gut bacterial isolates paired with longitudinal multiomics data enables mechanistic microbiome research.</title>
        <authorList>
            <person name="Poyet M."/>
            <person name="Groussin M."/>
            <person name="Gibbons S.M."/>
            <person name="Avila-Pacheco J."/>
            <person name="Jiang X."/>
            <person name="Kearney S.M."/>
            <person name="Perrotta A.R."/>
            <person name="Berdy B."/>
            <person name="Zhao S."/>
            <person name="Lieberman T.D."/>
            <person name="Swanson P.K."/>
            <person name="Smith M."/>
            <person name="Roesemann S."/>
            <person name="Alexander J.E."/>
            <person name="Rich S.A."/>
            <person name="Livny J."/>
            <person name="Vlamakis H."/>
            <person name="Clish C."/>
            <person name="Bullock K."/>
            <person name="Deik A."/>
            <person name="Scott J."/>
            <person name="Pierce K.A."/>
            <person name="Xavier R.J."/>
            <person name="Alm E.J."/>
        </authorList>
    </citation>
    <scope>NUCLEOTIDE SEQUENCE</scope>
    <source>
        <strain evidence="3">BIOML-A21</strain>
    </source>
</reference>
<dbReference type="SUPFAM" id="SSF48208">
    <property type="entry name" value="Six-hairpin glycosidases"/>
    <property type="match status" value="1"/>
</dbReference>
<sequence length="110" mass="12404">KVPYWDFDAPDIPNTLRDASAAAIMASAFIELSVYAETNIAKLCLETAKIQIKTLSSPEYLSEPNTNCNFILKHSVGNYPGKGEIDVPLTYADYYYVEALVRYKKYVLKK</sequence>
<organism evidence="3">
    <name type="scientific">Bacteroides salyersiae</name>
    <dbReference type="NCBI Taxonomy" id="291644"/>
    <lineage>
        <taxon>Bacteria</taxon>
        <taxon>Pseudomonadati</taxon>
        <taxon>Bacteroidota</taxon>
        <taxon>Bacteroidia</taxon>
        <taxon>Bacteroidales</taxon>
        <taxon>Bacteroidaceae</taxon>
        <taxon>Bacteroides</taxon>
    </lineage>
</organism>
<accession>A0A641MRH9</accession>
<dbReference type="GO" id="GO:0000272">
    <property type="term" value="P:polysaccharide catabolic process"/>
    <property type="evidence" value="ECO:0007669"/>
    <property type="project" value="TreeGrafter"/>
</dbReference>
<proteinExistence type="inferred from homology"/>
<dbReference type="GO" id="GO:0052757">
    <property type="term" value="F:chondroitin hydrolase activity"/>
    <property type="evidence" value="ECO:0007669"/>
    <property type="project" value="TreeGrafter"/>
</dbReference>
<dbReference type="PANTHER" id="PTHR36845:SF1">
    <property type="entry name" value="HYDROLASE, PUTATIVE (AFU_ORTHOLOGUE AFUA_7G05090)-RELATED"/>
    <property type="match status" value="1"/>
</dbReference>
<dbReference type="InterPro" id="IPR052369">
    <property type="entry name" value="UG_Glycosaminoglycan_Hydrolase"/>
</dbReference>
<dbReference type="AlphaFoldDB" id="A0A641MRH9"/>
<dbReference type="InterPro" id="IPR008928">
    <property type="entry name" value="6-hairpin_glycosidase_sf"/>
</dbReference>
<evidence type="ECO:0000313" key="3">
    <source>
        <dbReference type="EMBL" id="KAA3715270.1"/>
    </source>
</evidence>
<protein>
    <submittedName>
        <fullName evidence="3">Glucuronyl hydrolase</fullName>
    </submittedName>
</protein>
<feature type="non-terminal residue" evidence="3">
    <location>
        <position position="1"/>
    </location>
</feature>
<dbReference type="InterPro" id="IPR012341">
    <property type="entry name" value="6hp_glycosidase-like_sf"/>
</dbReference>
<keyword evidence="1 3" id="KW-0378">Hydrolase</keyword>
<comment type="caution">
    <text evidence="3">The sequence shown here is derived from an EMBL/GenBank/DDBJ whole genome shotgun (WGS) entry which is preliminary data.</text>
</comment>